<dbReference type="Gene3D" id="1.10.287.470">
    <property type="entry name" value="Helix hairpin bin"/>
    <property type="match status" value="1"/>
</dbReference>
<keyword evidence="6" id="KW-1185">Reference proteome</keyword>
<keyword evidence="2 3" id="KW-0175">Coiled coil</keyword>
<protein>
    <submittedName>
        <fullName evidence="4">HlyD family efflux transporter periplasmic adaptor subunit</fullName>
    </submittedName>
</protein>
<dbReference type="PANTHER" id="PTHR32347:SF29">
    <property type="entry name" value="UPF0194 MEMBRANE PROTEIN YBHG"/>
    <property type="match status" value="1"/>
</dbReference>
<organism evidence="4 7">
    <name type="scientific">Phascolarctobacterium faecium</name>
    <dbReference type="NCBI Taxonomy" id="33025"/>
    <lineage>
        <taxon>Bacteria</taxon>
        <taxon>Bacillati</taxon>
        <taxon>Bacillota</taxon>
        <taxon>Negativicutes</taxon>
        <taxon>Acidaminococcales</taxon>
        <taxon>Acidaminococcaceae</taxon>
        <taxon>Phascolarctobacterium</taxon>
    </lineage>
</organism>
<dbReference type="PANTHER" id="PTHR32347">
    <property type="entry name" value="EFFLUX SYSTEM COMPONENT YKNX-RELATED"/>
    <property type="match status" value="1"/>
</dbReference>
<evidence type="ECO:0000256" key="1">
    <source>
        <dbReference type="ARBA" id="ARBA00004196"/>
    </source>
</evidence>
<evidence type="ECO:0000256" key="2">
    <source>
        <dbReference type="ARBA" id="ARBA00023054"/>
    </source>
</evidence>
<dbReference type="EMBL" id="WNBW01000002">
    <property type="protein sequence ID" value="MTU03787.1"/>
    <property type="molecule type" value="Genomic_DNA"/>
</dbReference>
<dbReference type="OrthoDB" id="3034534at2"/>
<comment type="caution">
    <text evidence="4">The sequence shown here is derived from an EMBL/GenBank/DDBJ whole genome shotgun (WGS) entry which is preliminary data.</text>
</comment>
<dbReference type="EMBL" id="WNBM01000002">
    <property type="protein sequence ID" value="MTT75725.1"/>
    <property type="molecule type" value="Genomic_DNA"/>
</dbReference>
<gene>
    <name evidence="4" type="ORF">GMD11_05500</name>
    <name evidence="5" type="ORF">GMD18_05145</name>
</gene>
<dbReference type="Proteomes" id="UP000484547">
    <property type="component" value="Unassembled WGS sequence"/>
</dbReference>
<dbReference type="SUPFAM" id="SSF111369">
    <property type="entry name" value="HlyD-like secretion proteins"/>
    <property type="match status" value="2"/>
</dbReference>
<evidence type="ECO:0000313" key="7">
    <source>
        <dbReference type="Proteomes" id="UP000484547"/>
    </source>
</evidence>
<evidence type="ECO:0000313" key="5">
    <source>
        <dbReference type="EMBL" id="MTU03787.1"/>
    </source>
</evidence>
<feature type="coiled-coil region" evidence="3">
    <location>
        <begin position="87"/>
        <end position="204"/>
    </location>
</feature>
<accession>A0A7X2XFG6</accession>
<dbReference type="GO" id="GO:0042597">
    <property type="term" value="C:periplasmic space"/>
    <property type="evidence" value="ECO:0007669"/>
    <property type="project" value="UniProtKB-SubCell"/>
</dbReference>
<proteinExistence type="predicted"/>
<evidence type="ECO:0000256" key="3">
    <source>
        <dbReference type="SAM" id="Coils"/>
    </source>
</evidence>
<evidence type="ECO:0000313" key="4">
    <source>
        <dbReference type="EMBL" id="MTT75725.1"/>
    </source>
</evidence>
<name>A0A7X2XFG6_9FIRM</name>
<evidence type="ECO:0000313" key="6">
    <source>
        <dbReference type="Proteomes" id="UP000443070"/>
    </source>
</evidence>
<dbReference type="InterPro" id="IPR050465">
    <property type="entry name" value="UPF0194_transport"/>
</dbReference>
<dbReference type="Gene3D" id="2.40.30.170">
    <property type="match status" value="1"/>
</dbReference>
<comment type="subcellular location">
    <subcellularLocation>
        <location evidence="1">Cell envelope</location>
    </subcellularLocation>
</comment>
<dbReference type="Gene3D" id="2.40.50.100">
    <property type="match status" value="1"/>
</dbReference>
<dbReference type="AlphaFoldDB" id="A0A7X2XFG6"/>
<reference evidence="6 7" key="1">
    <citation type="journal article" date="2019" name="Nat. Med.">
        <title>A library of human gut bacterial isolates paired with longitudinal multiomics data enables mechanistic microbiome research.</title>
        <authorList>
            <person name="Poyet M."/>
            <person name="Groussin M."/>
            <person name="Gibbons S.M."/>
            <person name="Avila-Pacheco J."/>
            <person name="Jiang X."/>
            <person name="Kearney S.M."/>
            <person name="Perrotta A.R."/>
            <person name="Berdy B."/>
            <person name="Zhao S."/>
            <person name="Lieberman T.D."/>
            <person name="Swanson P.K."/>
            <person name="Smith M."/>
            <person name="Roesemann S."/>
            <person name="Alexander J.E."/>
            <person name="Rich S.A."/>
            <person name="Livny J."/>
            <person name="Vlamakis H."/>
            <person name="Clish C."/>
            <person name="Bullock K."/>
            <person name="Deik A."/>
            <person name="Scott J."/>
            <person name="Pierce K.A."/>
            <person name="Xavier R.J."/>
            <person name="Alm E.J."/>
        </authorList>
    </citation>
    <scope>NUCLEOTIDE SEQUENCE [LARGE SCALE GENOMIC DNA]</scope>
    <source>
        <strain evidence="4 7">BIOML-A13</strain>
        <strain evidence="5 6">BIOML-A3</strain>
    </source>
</reference>
<dbReference type="Proteomes" id="UP000443070">
    <property type="component" value="Unassembled WGS sequence"/>
</dbReference>
<sequence length="310" mass="32751">MISDNEGSFYMKKLLLLFCSLLLVAGCGKPAATLPTVIGSGSVDIPAYKITAPAAGKILGLILESGERIGKGQPLFAIEQPELDAAVEDAATEAARADAELTNLESGSGEQAIAAADYSLQSAESSYQAAEQNYQKMASLYAQNAIARIKVEQAQAALATAEANLEAAKAHQTRLTAKASPEAIEQQKQAALQAQQHYQQLLQKQQANEAQSPCTGIVTEKLLSSGDTAAQGQHILTIRATEQCQVNLKMQPQQAAALKTGQEVIAEAAVLKKTFPGTITAIDNGTVTIMLENKLEELKAAMEVSISLKK</sequence>